<feature type="transmembrane region" description="Helical" evidence="7">
    <location>
        <begin position="314"/>
        <end position="345"/>
    </location>
</feature>
<comment type="subcellular location">
    <subcellularLocation>
        <location evidence="1">Cell membrane</location>
        <topology evidence="1">Multi-pass membrane protein</topology>
    </subcellularLocation>
</comment>
<comment type="caution">
    <text evidence="10">The sequence shown here is derived from an EMBL/GenBank/DDBJ whole genome shotgun (WGS) entry which is preliminary data.</text>
</comment>
<reference evidence="10 11" key="1">
    <citation type="submission" date="2024-01" db="EMBL/GenBank/DDBJ databases">
        <title>Uliginosibacterium soil sp. nov.</title>
        <authorList>
            <person name="Lv Y."/>
        </authorList>
    </citation>
    <scope>NUCLEOTIDE SEQUENCE [LARGE SCALE GENOMIC DNA]</scope>
    <source>
        <strain evidence="10 11">H3</strain>
    </source>
</reference>
<feature type="domain" description="MacB-like periplasmic core" evidence="9">
    <location>
        <begin position="18"/>
        <end position="238"/>
    </location>
</feature>
<feature type="transmembrane region" description="Helical" evidence="7">
    <location>
        <begin position="365"/>
        <end position="389"/>
    </location>
</feature>
<dbReference type="PANTHER" id="PTHR30489">
    <property type="entry name" value="LIPOPROTEIN-RELEASING SYSTEM TRANSMEMBRANE PROTEIN LOLE"/>
    <property type="match status" value="1"/>
</dbReference>
<dbReference type="InterPro" id="IPR003838">
    <property type="entry name" value="ABC3_permease_C"/>
</dbReference>
<feature type="transmembrane region" description="Helical" evidence="7">
    <location>
        <begin position="270"/>
        <end position="293"/>
    </location>
</feature>
<evidence type="ECO:0000259" key="8">
    <source>
        <dbReference type="Pfam" id="PF02687"/>
    </source>
</evidence>
<gene>
    <name evidence="10" type="ORF">VVD49_17140</name>
</gene>
<dbReference type="EMBL" id="JAYXHS010000003">
    <property type="protein sequence ID" value="MEC5387459.1"/>
    <property type="molecule type" value="Genomic_DNA"/>
</dbReference>
<evidence type="ECO:0000256" key="2">
    <source>
        <dbReference type="ARBA" id="ARBA00005236"/>
    </source>
</evidence>
<dbReference type="PANTHER" id="PTHR30489:SF0">
    <property type="entry name" value="LIPOPROTEIN-RELEASING SYSTEM TRANSMEMBRANE PROTEIN LOLE"/>
    <property type="match status" value="1"/>
</dbReference>
<organism evidence="10 11">
    <name type="scientific">Uliginosibacterium silvisoli</name>
    <dbReference type="NCBI Taxonomy" id="3114758"/>
    <lineage>
        <taxon>Bacteria</taxon>
        <taxon>Pseudomonadati</taxon>
        <taxon>Pseudomonadota</taxon>
        <taxon>Betaproteobacteria</taxon>
        <taxon>Rhodocyclales</taxon>
        <taxon>Zoogloeaceae</taxon>
        <taxon>Uliginosibacterium</taxon>
    </lineage>
</organism>
<proteinExistence type="inferred from homology"/>
<protein>
    <submittedName>
        <fullName evidence="10">FtsX-like permease family protein</fullName>
    </submittedName>
</protein>
<sequence>MIALTLALRNLWKNRRRSLATLLAIAIGFAAINLFAGYIHNVYNGLRVSAMHGEGLGHLTIAKRGFFEEGSLKPERFVFSRDELARLGNVLQQQTDIAVISPRLSVSGLVSNGKLSTIFIAEGEDPDAANRMWRRGIGLPKLDAAKPNAGLVSKKLAAMLGAEPGSDLVTFTSTLAGQTNALDLEMLKAWDTGTAATNDKSLRLPLSYVQRLLDTDGATRIVLLFKDGTDADAVRATLAPQLKAAGFDVDIKTWVELSNFYRQVKNLFDLIFLFLFSIVFIVVLMSIVNTLSMSVMERVREIGTLRALGMRRRGIVSIFAVEGATLGALGCLIGIVISVALGMGITAGQFTYTPPSSSSPVPLSIAILPVTLAATLALLSLVSMIAACWPARRAAHIEIVDALGHV</sequence>
<dbReference type="InterPro" id="IPR051447">
    <property type="entry name" value="Lipoprotein-release_system"/>
</dbReference>
<name>A0ABU6K6E3_9RHOO</name>
<accession>A0ABU6K6E3</accession>
<evidence type="ECO:0000256" key="5">
    <source>
        <dbReference type="ARBA" id="ARBA00022989"/>
    </source>
</evidence>
<keyword evidence="3" id="KW-1003">Cell membrane</keyword>
<dbReference type="Pfam" id="PF12704">
    <property type="entry name" value="MacB_PCD"/>
    <property type="match status" value="1"/>
</dbReference>
<dbReference type="Proteomes" id="UP001331561">
    <property type="component" value="Unassembled WGS sequence"/>
</dbReference>
<keyword evidence="6 7" id="KW-0472">Membrane</keyword>
<evidence type="ECO:0000256" key="4">
    <source>
        <dbReference type="ARBA" id="ARBA00022692"/>
    </source>
</evidence>
<feature type="transmembrane region" description="Helical" evidence="7">
    <location>
        <begin position="20"/>
        <end position="39"/>
    </location>
</feature>
<keyword evidence="5 7" id="KW-1133">Transmembrane helix</keyword>
<comment type="similarity">
    <text evidence="2">Belongs to the ABC-4 integral membrane protein family. LolC/E subfamily.</text>
</comment>
<dbReference type="InterPro" id="IPR025857">
    <property type="entry name" value="MacB_PCD"/>
</dbReference>
<evidence type="ECO:0000256" key="1">
    <source>
        <dbReference type="ARBA" id="ARBA00004651"/>
    </source>
</evidence>
<dbReference type="Pfam" id="PF02687">
    <property type="entry name" value="FtsX"/>
    <property type="match status" value="1"/>
</dbReference>
<evidence type="ECO:0000313" key="10">
    <source>
        <dbReference type="EMBL" id="MEC5387459.1"/>
    </source>
</evidence>
<evidence type="ECO:0000256" key="6">
    <source>
        <dbReference type="ARBA" id="ARBA00023136"/>
    </source>
</evidence>
<dbReference type="RefSeq" id="WP_327600428.1">
    <property type="nucleotide sequence ID" value="NZ_JAYXHS010000003.1"/>
</dbReference>
<evidence type="ECO:0000256" key="3">
    <source>
        <dbReference type="ARBA" id="ARBA00022475"/>
    </source>
</evidence>
<keyword evidence="4 7" id="KW-0812">Transmembrane</keyword>
<evidence type="ECO:0000313" key="11">
    <source>
        <dbReference type="Proteomes" id="UP001331561"/>
    </source>
</evidence>
<keyword evidence="11" id="KW-1185">Reference proteome</keyword>
<evidence type="ECO:0000256" key="7">
    <source>
        <dbReference type="SAM" id="Phobius"/>
    </source>
</evidence>
<feature type="domain" description="ABC3 transporter permease C-terminal" evidence="8">
    <location>
        <begin position="274"/>
        <end position="399"/>
    </location>
</feature>
<evidence type="ECO:0000259" key="9">
    <source>
        <dbReference type="Pfam" id="PF12704"/>
    </source>
</evidence>